<dbReference type="EMBL" id="AP011947">
    <property type="protein sequence ID" value="BAM40248.1"/>
    <property type="molecule type" value="Genomic_DNA"/>
</dbReference>
<dbReference type="AlphaFoldDB" id="J4C865"/>
<proteinExistence type="predicted"/>
<dbReference type="Proteomes" id="UP000003786">
    <property type="component" value="Chromosome 2"/>
</dbReference>
<dbReference type="KEGG" id="tot:TOT_020000509"/>
<evidence type="ECO:0000313" key="2">
    <source>
        <dbReference type="Proteomes" id="UP000003786"/>
    </source>
</evidence>
<protein>
    <submittedName>
        <fullName evidence="1">Uncharacterized protein</fullName>
    </submittedName>
</protein>
<organism evidence="1 2">
    <name type="scientific">Theileria orientalis strain Shintoku</name>
    <dbReference type="NCBI Taxonomy" id="869250"/>
    <lineage>
        <taxon>Eukaryota</taxon>
        <taxon>Sar</taxon>
        <taxon>Alveolata</taxon>
        <taxon>Apicomplexa</taxon>
        <taxon>Aconoidasida</taxon>
        <taxon>Piroplasmida</taxon>
        <taxon>Theileriidae</taxon>
        <taxon>Theileria</taxon>
    </lineage>
</organism>
<accession>J4C865</accession>
<dbReference type="GeneID" id="20714652"/>
<name>J4C865_THEOR</name>
<dbReference type="eggNOG" id="ENOG502TNDW">
    <property type="taxonomic scope" value="Eukaryota"/>
</dbReference>
<dbReference type="OrthoDB" id="361170at2759"/>
<evidence type="ECO:0000313" key="1">
    <source>
        <dbReference type="EMBL" id="BAM40248.1"/>
    </source>
</evidence>
<reference evidence="1 2" key="1">
    <citation type="journal article" date="2012" name="MBio">
        <title>Comparative genome analysis of three eukaryotic parasites with differing abilities to transform leukocytes reveals key mediators of Theileria-induced leukocyte transformation.</title>
        <authorList>
            <person name="Hayashida K."/>
            <person name="Hara Y."/>
            <person name="Abe T."/>
            <person name="Yamasaki C."/>
            <person name="Toyoda A."/>
            <person name="Kosuge T."/>
            <person name="Suzuki Y."/>
            <person name="Sato Y."/>
            <person name="Kawashima S."/>
            <person name="Katayama T."/>
            <person name="Wakaguri H."/>
            <person name="Inoue N."/>
            <person name="Homma K."/>
            <person name="Tada-Umezaki M."/>
            <person name="Yagi Y."/>
            <person name="Fujii Y."/>
            <person name="Habara T."/>
            <person name="Kanehisa M."/>
            <person name="Watanabe H."/>
            <person name="Ito K."/>
            <person name="Gojobori T."/>
            <person name="Sugawara H."/>
            <person name="Imanishi T."/>
            <person name="Weir W."/>
            <person name="Gardner M."/>
            <person name="Pain A."/>
            <person name="Shiels B."/>
            <person name="Hattori M."/>
            <person name="Nene V."/>
            <person name="Sugimoto C."/>
        </authorList>
    </citation>
    <scope>NUCLEOTIDE SEQUENCE [LARGE SCALE GENOMIC DNA]</scope>
    <source>
        <strain evidence="1 2">Shintoku</strain>
    </source>
</reference>
<dbReference type="OMA" id="CTKTKMY"/>
<dbReference type="VEuPathDB" id="PiroplasmaDB:TOT_020000509"/>
<dbReference type="RefSeq" id="XP_009690549.1">
    <property type="nucleotide sequence ID" value="XM_009692254.1"/>
</dbReference>
<gene>
    <name evidence="1" type="ORF">TOT_020000509</name>
</gene>
<sequence>MLIYVNNFMDKMSESIFSDGSLNDRGKYEPKSELIIPDFIEIECTKTKMYKLIAEGYCYKSPDYTLSWKVSPCKVDLTIRNALFERQENRTGRQIKHEATLHTLSYVPNGRGIKSKLGQLQENNYIPIPEEEYEEIDGNYGYKPPEIYDISGGSDSTKSYVDLESVNNMDDFREYVQCNMV</sequence>
<keyword evidence="2" id="KW-1185">Reference proteome</keyword>